<dbReference type="InterPro" id="IPR016461">
    <property type="entry name" value="COMT-like"/>
</dbReference>
<keyword evidence="1 6" id="KW-0489">Methyltransferase</keyword>
<evidence type="ECO:0000313" key="7">
    <source>
        <dbReference type="Proteomes" id="UP000634136"/>
    </source>
</evidence>
<evidence type="ECO:0000256" key="1">
    <source>
        <dbReference type="ARBA" id="ARBA00022603"/>
    </source>
</evidence>
<proteinExistence type="predicted"/>
<dbReference type="PIRSF" id="PIRSF005739">
    <property type="entry name" value="O-mtase"/>
    <property type="match status" value="1"/>
</dbReference>
<dbReference type="GO" id="GO:0046983">
    <property type="term" value="F:protein dimerization activity"/>
    <property type="evidence" value="ECO:0007669"/>
    <property type="project" value="InterPro"/>
</dbReference>
<dbReference type="Proteomes" id="UP000634136">
    <property type="component" value="Unassembled WGS sequence"/>
</dbReference>
<dbReference type="SUPFAM" id="SSF53335">
    <property type="entry name" value="S-adenosyl-L-methionine-dependent methyltransferases"/>
    <property type="match status" value="2"/>
</dbReference>
<keyword evidence="7" id="KW-1185">Reference proteome</keyword>
<reference evidence="6" key="1">
    <citation type="submission" date="2020-09" db="EMBL/GenBank/DDBJ databases">
        <title>Genome-Enabled Discovery of Anthraquinone Biosynthesis in Senna tora.</title>
        <authorList>
            <person name="Kang S.-H."/>
            <person name="Pandey R.P."/>
            <person name="Lee C.-M."/>
            <person name="Sim J.-S."/>
            <person name="Jeong J.-T."/>
            <person name="Choi B.-S."/>
            <person name="Jung M."/>
            <person name="Ginzburg D."/>
            <person name="Zhao K."/>
            <person name="Won S.Y."/>
            <person name="Oh T.-J."/>
            <person name="Yu Y."/>
            <person name="Kim N.-H."/>
            <person name="Lee O.R."/>
            <person name="Lee T.-H."/>
            <person name="Bashyal P."/>
            <person name="Kim T.-S."/>
            <person name="Lee W.-H."/>
            <person name="Kawkins C."/>
            <person name="Kim C.-K."/>
            <person name="Kim J.S."/>
            <person name="Ahn B.O."/>
            <person name="Rhee S.Y."/>
            <person name="Sohng J.K."/>
        </authorList>
    </citation>
    <scope>NUCLEOTIDE SEQUENCE</scope>
    <source>
        <tissue evidence="6">Leaf</tissue>
    </source>
</reference>
<accession>A0A834X1C3</accession>
<evidence type="ECO:0000313" key="6">
    <source>
        <dbReference type="EMBL" id="KAF7836149.1"/>
    </source>
</evidence>
<organism evidence="6 7">
    <name type="scientific">Senna tora</name>
    <dbReference type="NCBI Taxonomy" id="362788"/>
    <lineage>
        <taxon>Eukaryota</taxon>
        <taxon>Viridiplantae</taxon>
        <taxon>Streptophyta</taxon>
        <taxon>Embryophyta</taxon>
        <taxon>Tracheophyta</taxon>
        <taxon>Spermatophyta</taxon>
        <taxon>Magnoliopsida</taxon>
        <taxon>eudicotyledons</taxon>
        <taxon>Gunneridae</taxon>
        <taxon>Pentapetalae</taxon>
        <taxon>rosids</taxon>
        <taxon>fabids</taxon>
        <taxon>Fabales</taxon>
        <taxon>Fabaceae</taxon>
        <taxon>Caesalpinioideae</taxon>
        <taxon>Cassia clade</taxon>
        <taxon>Senna</taxon>
    </lineage>
</organism>
<feature type="domain" description="O-methyltransferase C-terminal" evidence="4">
    <location>
        <begin position="155"/>
        <end position="226"/>
    </location>
</feature>
<dbReference type="Gene3D" id="1.10.10.10">
    <property type="entry name" value="Winged helix-like DNA-binding domain superfamily/Winged helix DNA-binding domain"/>
    <property type="match status" value="1"/>
</dbReference>
<dbReference type="InterPro" id="IPR029063">
    <property type="entry name" value="SAM-dependent_MTases_sf"/>
</dbReference>
<feature type="domain" description="O-methyltransferase C-terminal" evidence="4">
    <location>
        <begin position="227"/>
        <end position="284"/>
    </location>
</feature>
<evidence type="ECO:0000256" key="3">
    <source>
        <dbReference type="ARBA" id="ARBA00022691"/>
    </source>
</evidence>
<gene>
    <name evidence="6" type="ORF">G2W53_011008</name>
</gene>
<protein>
    <submittedName>
        <fullName evidence="6">Isoliquiritigenin 2'-O-methyltransferase-like</fullName>
    </submittedName>
</protein>
<dbReference type="GO" id="GO:0008757">
    <property type="term" value="F:S-adenosylmethionine-dependent methyltransferase activity"/>
    <property type="evidence" value="ECO:0007669"/>
    <property type="project" value="UniProtKB-ARBA"/>
</dbReference>
<sequence>MALVDSKENKGLVHVHHHPHDEEYDSSFLLAMTGCLNQIHSAALNFAVEHKLFDIIAKANGRHVSASEVASHFPTSVQHQDLAFRLDRVLRLLASQSYLTCSYNDASPGGDNHVRERLYGISPVGKFFVSDNQNTNGYLALFAPFLNHPALLNTWLNFKDAIIDKDDDDLFKKVHGIAMYQYEERDPTLNSVFNKSMANLCNIEIRRILEVYKGFEGISTLVDVGGALPQGGKVIVVEFIMPEAIDGSLEANLVSSIDNLMFIHDGRERTEKEFESLCKRSGFSSFKVASRAFSALGIMEFCK</sequence>
<dbReference type="GO" id="GO:0008171">
    <property type="term" value="F:O-methyltransferase activity"/>
    <property type="evidence" value="ECO:0007669"/>
    <property type="project" value="InterPro"/>
</dbReference>
<dbReference type="InterPro" id="IPR036388">
    <property type="entry name" value="WH-like_DNA-bd_sf"/>
</dbReference>
<dbReference type="PROSITE" id="PS51683">
    <property type="entry name" value="SAM_OMT_II"/>
    <property type="match status" value="1"/>
</dbReference>
<dbReference type="Pfam" id="PF00891">
    <property type="entry name" value="Methyltransf_2"/>
    <property type="match status" value="2"/>
</dbReference>
<dbReference type="FunFam" id="1.10.10.10:FF:000357">
    <property type="entry name" value="Caffeic acid 3-O-methyltransferase"/>
    <property type="match status" value="1"/>
</dbReference>
<dbReference type="InterPro" id="IPR036390">
    <property type="entry name" value="WH_DNA-bd_sf"/>
</dbReference>
<evidence type="ECO:0000259" key="4">
    <source>
        <dbReference type="Pfam" id="PF00891"/>
    </source>
</evidence>
<dbReference type="EMBL" id="JAAIUW010000004">
    <property type="protein sequence ID" value="KAF7836149.1"/>
    <property type="molecule type" value="Genomic_DNA"/>
</dbReference>
<dbReference type="Gene3D" id="3.40.50.150">
    <property type="entry name" value="Vaccinia Virus protein VP39"/>
    <property type="match status" value="2"/>
</dbReference>
<keyword evidence="3" id="KW-0949">S-adenosyl-L-methionine</keyword>
<keyword evidence="2 6" id="KW-0808">Transferase</keyword>
<dbReference type="AlphaFoldDB" id="A0A834X1C3"/>
<name>A0A834X1C3_9FABA</name>
<dbReference type="Pfam" id="PF08100">
    <property type="entry name" value="Dimerisation"/>
    <property type="match status" value="1"/>
</dbReference>
<dbReference type="GO" id="GO:0032259">
    <property type="term" value="P:methylation"/>
    <property type="evidence" value="ECO:0007669"/>
    <property type="project" value="UniProtKB-KW"/>
</dbReference>
<dbReference type="SUPFAM" id="SSF46785">
    <property type="entry name" value="Winged helix' DNA-binding domain"/>
    <property type="match status" value="1"/>
</dbReference>
<dbReference type="PANTHER" id="PTHR11746">
    <property type="entry name" value="O-METHYLTRANSFERASE"/>
    <property type="match status" value="1"/>
</dbReference>
<dbReference type="InterPro" id="IPR001077">
    <property type="entry name" value="COMT_C"/>
</dbReference>
<comment type="caution">
    <text evidence="6">The sequence shown here is derived from an EMBL/GenBank/DDBJ whole genome shotgun (WGS) entry which is preliminary data.</text>
</comment>
<dbReference type="InterPro" id="IPR012967">
    <property type="entry name" value="COMT_dimerisation"/>
</dbReference>
<evidence type="ECO:0000259" key="5">
    <source>
        <dbReference type="Pfam" id="PF08100"/>
    </source>
</evidence>
<evidence type="ECO:0000256" key="2">
    <source>
        <dbReference type="ARBA" id="ARBA00022679"/>
    </source>
</evidence>
<feature type="domain" description="O-methyltransferase dimerisation" evidence="5">
    <location>
        <begin position="39"/>
        <end position="130"/>
    </location>
</feature>
<dbReference type="OrthoDB" id="1606438at2759"/>